<name>A0A0W0G5J4_MONRR</name>
<proteinExistence type="predicted"/>
<organism evidence="1 2">
    <name type="scientific">Moniliophthora roreri</name>
    <name type="common">Frosty pod rot fungus</name>
    <name type="synonym">Monilia roreri</name>
    <dbReference type="NCBI Taxonomy" id="221103"/>
    <lineage>
        <taxon>Eukaryota</taxon>
        <taxon>Fungi</taxon>
        <taxon>Dikarya</taxon>
        <taxon>Basidiomycota</taxon>
        <taxon>Agaricomycotina</taxon>
        <taxon>Agaricomycetes</taxon>
        <taxon>Agaricomycetidae</taxon>
        <taxon>Agaricales</taxon>
        <taxon>Marasmiineae</taxon>
        <taxon>Marasmiaceae</taxon>
        <taxon>Moniliophthora</taxon>
    </lineage>
</organism>
<sequence length="141" mass="15883">MSRNRVDCGLVGSVKVGKGHLRSPNPIFEVFRSTNTPCTFRIGSMITRSNVSVELHRHHRYYLVAAPKCYRQPVLPSTTQIDHSPTPVLAHYRSLVDRVQPAGVEEAPRHHIPHVTSLFVHSHAWLAMTRERLGAFNDVDG</sequence>
<evidence type="ECO:0000313" key="2">
    <source>
        <dbReference type="Proteomes" id="UP000054988"/>
    </source>
</evidence>
<evidence type="ECO:0000313" key="1">
    <source>
        <dbReference type="EMBL" id="KTB43669.1"/>
    </source>
</evidence>
<reference evidence="1 2" key="1">
    <citation type="submission" date="2015-12" db="EMBL/GenBank/DDBJ databases">
        <title>Draft genome sequence of Moniliophthora roreri, the causal agent of frosty pod rot of cacao.</title>
        <authorList>
            <person name="Aime M.C."/>
            <person name="Diaz-Valderrama J.R."/>
            <person name="Kijpornyongpan T."/>
            <person name="Phillips-Mora W."/>
        </authorList>
    </citation>
    <scope>NUCLEOTIDE SEQUENCE [LARGE SCALE GENOMIC DNA]</scope>
    <source>
        <strain evidence="1 2">MCA 2952</strain>
    </source>
</reference>
<protein>
    <submittedName>
        <fullName evidence="1">Uncharacterized protein</fullName>
    </submittedName>
</protein>
<dbReference type="Proteomes" id="UP000054988">
    <property type="component" value="Unassembled WGS sequence"/>
</dbReference>
<comment type="caution">
    <text evidence="1">The sequence shown here is derived from an EMBL/GenBank/DDBJ whole genome shotgun (WGS) entry which is preliminary data.</text>
</comment>
<dbReference type="AlphaFoldDB" id="A0A0W0G5J4"/>
<gene>
    <name evidence="1" type="ORF">WG66_3755</name>
</gene>
<accession>A0A0W0G5J4</accession>
<dbReference type="EMBL" id="LATX01001119">
    <property type="protein sequence ID" value="KTB43669.1"/>
    <property type="molecule type" value="Genomic_DNA"/>
</dbReference>